<dbReference type="CDD" id="cd01092">
    <property type="entry name" value="APP-like"/>
    <property type="match status" value="1"/>
</dbReference>
<reference evidence="4" key="1">
    <citation type="submission" date="2022-06" db="EMBL/GenBank/DDBJ databases">
        <title>Draft genome sequence of Streptomyces sp. RB6PN25 isolated from peat swamp forest in Thailand.</title>
        <authorList>
            <person name="Duangmal K."/>
            <person name="Klaysubun C."/>
        </authorList>
    </citation>
    <scope>NUCLEOTIDE SEQUENCE</scope>
    <source>
        <strain evidence="4">RB6PN25</strain>
    </source>
</reference>
<gene>
    <name evidence="4" type="ORF">NGB36_05765</name>
</gene>
<sequence length="389" mass="41483">MAVTAVSPQDSQGSAAPGPADPLYPADRIEAARRAAAAAGLDALLISPGADLRYLAGYQALPLERLTCLVVPAAADPLLVVPVLEKPAAEASPAGALGLEIVGWEETDDPYALVAGRLPPAARRVAVDNHMWAEKLLAFKAALPHAEQSLAGDVLRELRVRKSAAEIEALRRAASAIDRVHRRIGEWLRPGRTEREVARDVADAIVQAGHVTCDFVIIASGPNGASPHHEVCDRVIRSGDPVVVDIGGTTEDGYCSDSTRTYAVGEPGPDFRELYEVLQRAQQAQTEAVRPGLASQELDAVGRRIIEEAGYGEHFIHRTGHGIGLETHEEPYIVAGSDRRLEPGMAFSIEPGIYLPGRFGARIEDIAVCTEDGGERLNLTARELVVLPG</sequence>
<keyword evidence="5" id="KW-1185">Reference proteome</keyword>
<dbReference type="EMBL" id="JANFNG010000002">
    <property type="protein sequence ID" value="MCQ4080110.1"/>
    <property type="molecule type" value="Genomic_DNA"/>
</dbReference>
<feature type="region of interest" description="Disordered" evidence="1">
    <location>
        <begin position="1"/>
        <end position="22"/>
    </location>
</feature>
<accession>A0ABT1PT40</accession>
<dbReference type="SUPFAM" id="SSF53092">
    <property type="entry name" value="Creatinase/prolidase N-terminal domain"/>
    <property type="match status" value="1"/>
</dbReference>
<evidence type="ECO:0000313" key="5">
    <source>
        <dbReference type="Proteomes" id="UP001057702"/>
    </source>
</evidence>
<feature type="domain" description="Peptidase M24" evidence="2">
    <location>
        <begin position="168"/>
        <end position="371"/>
    </location>
</feature>
<dbReference type="SUPFAM" id="SSF55920">
    <property type="entry name" value="Creatinase/aminopeptidase"/>
    <property type="match status" value="1"/>
</dbReference>
<evidence type="ECO:0000256" key="1">
    <source>
        <dbReference type="SAM" id="MobiDB-lite"/>
    </source>
</evidence>
<dbReference type="PANTHER" id="PTHR46112:SF3">
    <property type="entry name" value="AMINOPEPTIDASE YPDF"/>
    <property type="match status" value="1"/>
</dbReference>
<feature type="domain" description="Creatinase N-terminal" evidence="3">
    <location>
        <begin position="28"/>
        <end position="160"/>
    </location>
</feature>
<dbReference type="Pfam" id="PF00557">
    <property type="entry name" value="Peptidase_M24"/>
    <property type="match status" value="1"/>
</dbReference>
<dbReference type="Gene3D" id="3.40.350.10">
    <property type="entry name" value="Creatinase/prolidase N-terminal domain"/>
    <property type="match status" value="1"/>
</dbReference>
<keyword evidence="4" id="KW-0378">Hydrolase</keyword>
<evidence type="ECO:0000259" key="3">
    <source>
        <dbReference type="Pfam" id="PF01321"/>
    </source>
</evidence>
<organism evidence="4 5">
    <name type="scientific">Streptomyces humicola</name>
    <dbReference type="NCBI Taxonomy" id="2953240"/>
    <lineage>
        <taxon>Bacteria</taxon>
        <taxon>Bacillati</taxon>
        <taxon>Actinomycetota</taxon>
        <taxon>Actinomycetes</taxon>
        <taxon>Kitasatosporales</taxon>
        <taxon>Streptomycetaceae</taxon>
        <taxon>Streptomyces</taxon>
    </lineage>
</organism>
<dbReference type="InterPro" id="IPR050659">
    <property type="entry name" value="Peptidase_M24B"/>
</dbReference>
<dbReference type="InterPro" id="IPR029149">
    <property type="entry name" value="Creatin/AminoP/Spt16_N"/>
</dbReference>
<feature type="compositionally biased region" description="Polar residues" evidence="1">
    <location>
        <begin position="1"/>
        <end position="14"/>
    </location>
</feature>
<dbReference type="InterPro" id="IPR000994">
    <property type="entry name" value="Pept_M24"/>
</dbReference>
<proteinExistence type="predicted"/>
<protein>
    <submittedName>
        <fullName evidence="4">Aminopeptidase P family protein</fullName>
    </submittedName>
</protein>
<comment type="caution">
    <text evidence="4">The sequence shown here is derived from an EMBL/GenBank/DDBJ whole genome shotgun (WGS) entry which is preliminary data.</text>
</comment>
<evidence type="ECO:0000259" key="2">
    <source>
        <dbReference type="Pfam" id="PF00557"/>
    </source>
</evidence>
<dbReference type="GO" id="GO:0004177">
    <property type="term" value="F:aminopeptidase activity"/>
    <property type="evidence" value="ECO:0007669"/>
    <property type="project" value="UniProtKB-KW"/>
</dbReference>
<name>A0ABT1PT40_9ACTN</name>
<keyword evidence="4" id="KW-0645">Protease</keyword>
<dbReference type="PANTHER" id="PTHR46112">
    <property type="entry name" value="AMINOPEPTIDASE"/>
    <property type="match status" value="1"/>
</dbReference>
<dbReference type="Proteomes" id="UP001057702">
    <property type="component" value="Unassembled WGS sequence"/>
</dbReference>
<evidence type="ECO:0000313" key="4">
    <source>
        <dbReference type="EMBL" id="MCQ4080110.1"/>
    </source>
</evidence>
<dbReference type="Pfam" id="PF01321">
    <property type="entry name" value="Creatinase_N"/>
    <property type="match status" value="1"/>
</dbReference>
<keyword evidence="4" id="KW-0031">Aminopeptidase</keyword>
<dbReference type="InterPro" id="IPR000587">
    <property type="entry name" value="Creatinase_N"/>
</dbReference>
<dbReference type="InterPro" id="IPR036005">
    <property type="entry name" value="Creatinase/aminopeptidase-like"/>
</dbReference>
<dbReference type="Gene3D" id="3.90.230.10">
    <property type="entry name" value="Creatinase/methionine aminopeptidase superfamily"/>
    <property type="match status" value="1"/>
</dbReference>